<feature type="domain" description="Glycosyl transferase family 1" evidence="1">
    <location>
        <begin position="206"/>
        <end position="370"/>
    </location>
</feature>
<dbReference type="Gene3D" id="3.40.50.2000">
    <property type="entry name" value="Glycogen Phosphorylase B"/>
    <property type="match status" value="2"/>
</dbReference>
<gene>
    <name evidence="2" type="ORF">SAMN04488056_102367</name>
</gene>
<dbReference type="Proteomes" id="UP000199236">
    <property type="component" value="Unassembled WGS sequence"/>
</dbReference>
<dbReference type="EMBL" id="FOVR01000002">
    <property type="protein sequence ID" value="SFN90876.1"/>
    <property type="molecule type" value="Genomic_DNA"/>
</dbReference>
<protein>
    <submittedName>
        <fullName evidence="2">Glycosyltransferase involved in cell wall bisynthesis</fullName>
    </submittedName>
</protein>
<keyword evidence="2" id="KW-0808">Transferase</keyword>
<dbReference type="PANTHER" id="PTHR12526">
    <property type="entry name" value="GLYCOSYLTRANSFERASE"/>
    <property type="match status" value="1"/>
</dbReference>
<sequence>MSNLDQAEPDISEASIADAAQDVAEAERPLRLLFIQTQAENAGAQEISRLLGEGLAPKGYDIQHLFFYRKTDAFDHAPHTSFTVEKRPRSPFAILLFFIKLIFQIRALKPDVVLTFQHYGNLFGAPAARLAGVRHVIANQVSAQATMNDTIRRIDKIWGKIGLYDVVTVNSVDTAGEYADFPPAYTRRITHVPHGFKDKSSGLGKAEARARFGLSDDVILLGSIARLNKLKRLEVAIEALTFNECWHLVLGGQGPDEMRLRSVAKALGVEDRTHFTGEMESSAVGDLLAAMDIFLFPTEAETFGLAAVEAAQTGLPVVCNDLPVLREVMKTDLGPCALFADSDHPESYADPIRRLLRDKTLSEQLTESGRALKSLYSMSAMVGRYEQLVCSVTGRG</sequence>
<dbReference type="RefSeq" id="WP_244544600.1">
    <property type="nucleotide sequence ID" value="NZ_FOVR01000002.1"/>
</dbReference>
<evidence type="ECO:0000313" key="2">
    <source>
        <dbReference type="EMBL" id="SFN90876.1"/>
    </source>
</evidence>
<dbReference type="CDD" id="cd03801">
    <property type="entry name" value="GT4_PimA-like"/>
    <property type="match status" value="1"/>
</dbReference>
<dbReference type="InterPro" id="IPR001296">
    <property type="entry name" value="Glyco_trans_1"/>
</dbReference>
<dbReference type="GO" id="GO:0016757">
    <property type="term" value="F:glycosyltransferase activity"/>
    <property type="evidence" value="ECO:0007669"/>
    <property type="project" value="InterPro"/>
</dbReference>
<dbReference type="AlphaFoldDB" id="A0A1I5CVJ2"/>
<keyword evidence="3" id="KW-1185">Reference proteome</keyword>
<proteinExistence type="predicted"/>
<name>A0A1I5CVJ2_9HYPH</name>
<dbReference type="Pfam" id="PF00534">
    <property type="entry name" value="Glycos_transf_1"/>
    <property type="match status" value="1"/>
</dbReference>
<reference evidence="2 3" key="1">
    <citation type="submission" date="2016-10" db="EMBL/GenBank/DDBJ databases">
        <authorList>
            <person name="de Groot N.N."/>
        </authorList>
    </citation>
    <scope>NUCLEOTIDE SEQUENCE [LARGE SCALE GENOMIC DNA]</scope>
    <source>
        <strain evidence="2 3">CGMCC 1.9157</strain>
    </source>
</reference>
<evidence type="ECO:0000259" key="1">
    <source>
        <dbReference type="Pfam" id="PF00534"/>
    </source>
</evidence>
<dbReference type="STRING" id="655353.SAMN04488056_102367"/>
<evidence type="ECO:0000313" key="3">
    <source>
        <dbReference type="Proteomes" id="UP000199236"/>
    </source>
</evidence>
<dbReference type="SUPFAM" id="SSF53756">
    <property type="entry name" value="UDP-Glycosyltransferase/glycogen phosphorylase"/>
    <property type="match status" value="1"/>
</dbReference>
<dbReference type="PANTHER" id="PTHR12526:SF634">
    <property type="entry name" value="BLL3361 PROTEIN"/>
    <property type="match status" value="1"/>
</dbReference>
<organism evidence="2 3">
    <name type="scientific">Cohaesibacter marisflavi</name>
    <dbReference type="NCBI Taxonomy" id="655353"/>
    <lineage>
        <taxon>Bacteria</taxon>
        <taxon>Pseudomonadati</taxon>
        <taxon>Pseudomonadota</taxon>
        <taxon>Alphaproteobacteria</taxon>
        <taxon>Hyphomicrobiales</taxon>
        <taxon>Cohaesibacteraceae</taxon>
    </lineage>
</organism>
<accession>A0A1I5CVJ2</accession>